<evidence type="ECO:0008006" key="4">
    <source>
        <dbReference type="Google" id="ProtNLM"/>
    </source>
</evidence>
<evidence type="ECO:0000256" key="1">
    <source>
        <dbReference type="SAM" id="SignalP"/>
    </source>
</evidence>
<evidence type="ECO:0000313" key="2">
    <source>
        <dbReference type="EMBL" id="MET3730978.1"/>
    </source>
</evidence>
<organism evidence="2 3">
    <name type="scientific">Moheibacter stercoris</name>
    <dbReference type="NCBI Taxonomy" id="1628251"/>
    <lineage>
        <taxon>Bacteria</taxon>
        <taxon>Pseudomonadati</taxon>
        <taxon>Bacteroidota</taxon>
        <taxon>Flavobacteriia</taxon>
        <taxon>Flavobacteriales</taxon>
        <taxon>Weeksellaceae</taxon>
        <taxon>Moheibacter</taxon>
    </lineage>
</organism>
<proteinExistence type="predicted"/>
<dbReference type="EMBL" id="JBEPMO010000002">
    <property type="protein sequence ID" value="MET3730978.1"/>
    <property type="molecule type" value="Genomic_DNA"/>
</dbReference>
<comment type="caution">
    <text evidence="2">The sequence shown here is derived from an EMBL/GenBank/DDBJ whole genome shotgun (WGS) entry which is preliminary data.</text>
</comment>
<accession>A0ABV2LQW2</accession>
<gene>
    <name evidence="2" type="ORF">ABID46_000537</name>
</gene>
<feature type="signal peptide" evidence="1">
    <location>
        <begin position="1"/>
        <end position="22"/>
    </location>
</feature>
<reference evidence="2 3" key="1">
    <citation type="submission" date="2024-06" db="EMBL/GenBank/DDBJ databases">
        <title>Genomic Encyclopedia of Type Strains, Phase IV (KMG-IV): sequencing the most valuable type-strain genomes for metagenomic binning, comparative biology and taxonomic classification.</title>
        <authorList>
            <person name="Goeker M."/>
        </authorList>
    </citation>
    <scope>NUCLEOTIDE SEQUENCE [LARGE SCALE GENOMIC DNA]</scope>
    <source>
        <strain evidence="2 3">DSM 29388</strain>
    </source>
</reference>
<feature type="chain" id="PRO_5046554046" description="Lipoprotein" evidence="1">
    <location>
        <begin position="23"/>
        <end position="260"/>
    </location>
</feature>
<dbReference type="Proteomes" id="UP001549146">
    <property type="component" value="Unassembled WGS sequence"/>
</dbReference>
<dbReference type="PROSITE" id="PS51257">
    <property type="entry name" value="PROKAR_LIPOPROTEIN"/>
    <property type="match status" value="1"/>
</dbReference>
<name>A0ABV2LQW2_9FLAO</name>
<evidence type="ECO:0000313" key="3">
    <source>
        <dbReference type="Proteomes" id="UP001549146"/>
    </source>
</evidence>
<keyword evidence="3" id="KW-1185">Reference proteome</keyword>
<dbReference type="RefSeq" id="WP_354506802.1">
    <property type="nucleotide sequence ID" value="NZ_JBEPMO010000002.1"/>
</dbReference>
<sequence>MKTKQLLIVWIGILLFSCSDNAKTANNTQENLDVNSVVGNSKNLDPEAKGGNKCLLGYGSKLDELLTLDEVVSLTGFSKDIAEVDVEQTSKNPLFNYARYKFSNKRTEKIGSYNILTEVSDFVSVRNLDEMSMKQFDFEYKAITQEELDDLNQVTDDLIDGKIENSDVEDAVKQAENAGVNKENMKKTSGAITGLFKEVSEGYRNVEGLGDAARWNVVTNELAVISNGVKFDVQVEISKDTEKNKELAIKFAQLILKKCS</sequence>
<protein>
    <recommendedName>
        <fullName evidence="4">Lipoprotein</fullName>
    </recommendedName>
</protein>
<keyword evidence="1" id="KW-0732">Signal</keyword>